<organism evidence="1 2">
    <name type="scientific">Trichococcus pasteurii</name>
    <dbReference type="NCBI Taxonomy" id="43064"/>
    <lineage>
        <taxon>Bacteria</taxon>
        <taxon>Bacillati</taxon>
        <taxon>Bacillota</taxon>
        <taxon>Bacilli</taxon>
        <taxon>Lactobacillales</taxon>
        <taxon>Carnobacteriaceae</taxon>
        <taxon>Trichococcus</taxon>
    </lineage>
</organism>
<protein>
    <submittedName>
        <fullName evidence="1">Uncharacterized protein</fullName>
    </submittedName>
</protein>
<sequence length="33" mass="4056">MAVIFQTNKKTGITYAYQNERKRQIIRYILQHE</sequence>
<gene>
    <name evidence="1" type="ORF">TPAS_2967</name>
</gene>
<dbReference type="EMBL" id="FWEY01000014">
    <property type="protein sequence ID" value="SLM53239.1"/>
    <property type="molecule type" value="Genomic_DNA"/>
</dbReference>
<accession>A0A1W1IK97</accession>
<dbReference type="AlphaFoldDB" id="A0A1W1IK97"/>
<evidence type="ECO:0000313" key="1">
    <source>
        <dbReference type="EMBL" id="SLM53239.1"/>
    </source>
</evidence>
<dbReference type="STRING" id="43064.SAMN04488086_1161"/>
<evidence type="ECO:0000313" key="2">
    <source>
        <dbReference type="Proteomes" id="UP000195985"/>
    </source>
</evidence>
<reference evidence="2" key="1">
    <citation type="submission" date="2016-04" db="EMBL/GenBank/DDBJ databases">
        <authorList>
            <person name="Strepis N."/>
        </authorList>
    </citation>
    <scope>NUCLEOTIDE SEQUENCE [LARGE SCALE GENOMIC DNA]</scope>
</reference>
<proteinExistence type="predicted"/>
<name>A0A1W1IK97_9LACT</name>
<keyword evidence="2" id="KW-1185">Reference proteome</keyword>
<dbReference type="Proteomes" id="UP000195985">
    <property type="component" value="Unassembled WGS sequence"/>
</dbReference>